<comment type="caution">
    <text evidence="6">The sequence shown here is derived from an EMBL/GenBank/DDBJ whole genome shotgun (WGS) entry which is preliminary data.</text>
</comment>
<proteinExistence type="inferred from homology"/>
<evidence type="ECO:0000313" key="6">
    <source>
        <dbReference type="EMBL" id="GAA5529700.1"/>
    </source>
</evidence>
<dbReference type="PROSITE" id="PS51257">
    <property type="entry name" value="PROKAR_LIPOPROTEIN"/>
    <property type="match status" value="1"/>
</dbReference>
<dbReference type="CDD" id="cd08513">
    <property type="entry name" value="PBP2_thermophilic_Hb8_like"/>
    <property type="match status" value="1"/>
</dbReference>
<dbReference type="InterPro" id="IPR000914">
    <property type="entry name" value="SBP_5_dom"/>
</dbReference>
<evidence type="ECO:0000313" key="7">
    <source>
        <dbReference type="Proteomes" id="UP001428290"/>
    </source>
</evidence>
<gene>
    <name evidence="6" type="primary">appA_3</name>
    <name evidence="6" type="ORF">Hgul01_03514</name>
</gene>
<evidence type="ECO:0000256" key="3">
    <source>
        <dbReference type="ARBA" id="ARBA00022729"/>
    </source>
</evidence>
<keyword evidence="3 4" id="KW-0732">Signal</keyword>
<accession>A0ABP9X2R4</accession>
<feature type="signal peptide" evidence="4">
    <location>
        <begin position="1"/>
        <end position="26"/>
    </location>
</feature>
<evidence type="ECO:0000256" key="4">
    <source>
        <dbReference type="SAM" id="SignalP"/>
    </source>
</evidence>
<dbReference type="Gene3D" id="3.10.105.10">
    <property type="entry name" value="Dipeptide-binding Protein, Domain 3"/>
    <property type="match status" value="1"/>
</dbReference>
<comment type="similarity">
    <text evidence="1">Belongs to the bacterial solute-binding protein 5 family.</text>
</comment>
<dbReference type="RefSeq" id="WP_345723297.1">
    <property type="nucleotide sequence ID" value="NZ_BAABRU010000012.1"/>
</dbReference>
<dbReference type="PANTHER" id="PTHR30290">
    <property type="entry name" value="PERIPLASMIC BINDING COMPONENT OF ABC TRANSPORTER"/>
    <property type="match status" value="1"/>
</dbReference>
<dbReference type="PANTHER" id="PTHR30290:SF9">
    <property type="entry name" value="OLIGOPEPTIDE-BINDING PROTEIN APPA"/>
    <property type="match status" value="1"/>
</dbReference>
<dbReference type="InterPro" id="IPR030678">
    <property type="entry name" value="Peptide/Ni-bd"/>
</dbReference>
<evidence type="ECO:0000259" key="5">
    <source>
        <dbReference type="Pfam" id="PF00496"/>
    </source>
</evidence>
<keyword evidence="2" id="KW-0813">Transport</keyword>
<keyword evidence="7" id="KW-1185">Reference proteome</keyword>
<dbReference type="SUPFAM" id="SSF53850">
    <property type="entry name" value="Periplasmic binding protein-like II"/>
    <property type="match status" value="1"/>
</dbReference>
<reference evidence="6 7" key="1">
    <citation type="submission" date="2024-02" db="EMBL/GenBank/DDBJ databases">
        <title>Herpetosiphon gulosus NBRC 112829.</title>
        <authorList>
            <person name="Ichikawa N."/>
            <person name="Katano-Makiyama Y."/>
            <person name="Hidaka K."/>
        </authorList>
    </citation>
    <scope>NUCLEOTIDE SEQUENCE [LARGE SCALE GENOMIC DNA]</scope>
    <source>
        <strain evidence="6 7">NBRC 112829</strain>
    </source>
</reference>
<protein>
    <submittedName>
        <fullName evidence="6">Oligopeptide-binding protein AppA</fullName>
    </submittedName>
</protein>
<evidence type="ECO:0000256" key="2">
    <source>
        <dbReference type="ARBA" id="ARBA00022448"/>
    </source>
</evidence>
<name>A0ABP9X2R4_9CHLR</name>
<feature type="domain" description="Solute-binding protein family 5" evidence="5">
    <location>
        <begin position="83"/>
        <end position="439"/>
    </location>
</feature>
<dbReference type="Proteomes" id="UP001428290">
    <property type="component" value="Unassembled WGS sequence"/>
</dbReference>
<dbReference type="Pfam" id="PF00496">
    <property type="entry name" value="SBP_bac_5"/>
    <property type="match status" value="1"/>
</dbReference>
<dbReference type="Gene3D" id="3.40.190.10">
    <property type="entry name" value="Periplasmic binding protein-like II"/>
    <property type="match status" value="1"/>
</dbReference>
<feature type="chain" id="PRO_5046970759" evidence="4">
    <location>
        <begin position="27"/>
        <end position="553"/>
    </location>
</feature>
<dbReference type="PIRSF" id="PIRSF002741">
    <property type="entry name" value="MppA"/>
    <property type="match status" value="1"/>
</dbReference>
<dbReference type="InterPro" id="IPR039424">
    <property type="entry name" value="SBP_5"/>
</dbReference>
<evidence type="ECO:0000256" key="1">
    <source>
        <dbReference type="ARBA" id="ARBA00005695"/>
    </source>
</evidence>
<dbReference type="EMBL" id="BAABRU010000012">
    <property type="protein sequence ID" value="GAA5529700.1"/>
    <property type="molecule type" value="Genomic_DNA"/>
</dbReference>
<organism evidence="6 7">
    <name type="scientific">Herpetosiphon gulosus</name>
    <dbReference type="NCBI Taxonomy" id="1973496"/>
    <lineage>
        <taxon>Bacteria</taxon>
        <taxon>Bacillati</taxon>
        <taxon>Chloroflexota</taxon>
        <taxon>Chloroflexia</taxon>
        <taxon>Herpetosiphonales</taxon>
        <taxon>Herpetosiphonaceae</taxon>
        <taxon>Herpetosiphon</taxon>
    </lineage>
</organism>
<sequence>MMRILTLGLLAVLLTACSLGSTPAPTNEPTTPPIQIPQGGTLTIRTAQDIPSLHPWKPTSHEEAQLLGLLYRGLTKLDQSLAPQPDVATSWQSDSVGQTLTMTLRSDIRWHDDTALTAADAAWTISAMQSISPTTPLLTDLQGLVRNVSAPDDTTLVISLREPYAPLLSALSMPILPKHLFEQLSPVELDQLNLLTQPIGSGPFMFEERTAGSALSLIRNSNYIDGVPYLDRVAFVVAPDPQVARQAVRDGDLLAAELPWEQSQGLGSSIGTGSYPENGFYYLAFNMRDGRIFSDLRVRQALALSLDLNTIVETAGPSAQAILSDHLPGTWVAPTGELPKRNLDQARELLDQAGWVLPEGATIRASNGITLSMALFVRGDDQRRIEVAERIAAAASPVGFNIVVTPADFESVIRSKLVTPFDFDLALMSWGNSRVGGSPSYTAYDPDNFSLFHSSQIYQGVADGRPGLRNYGAFQNTSFDNLSTAARALYATERRRELYQQTNTIIQTEYPYVFLWADRIPVALAKQVRSTQGEIRLDTANWLYDVQHWYLEP</sequence>
<dbReference type="Gene3D" id="3.90.76.10">
    <property type="entry name" value="Dipeptide-binding Protein, Domain 1"/>
    <property type="match status" value="1"/>
</dbReference>